<dbReference type="PANTHER" id="PTHR31223:SF70">
    <property type="entry name" value="LOG FAMILY PROTEIN YJL055W"/>
    <property type="match status" value="1"/>
</dbReference>
<proteinExistence type="inferred from homology"/>
<evidence type="ECO:0000256" key="3">
    <source>
        <dbReference type="ARBA" id="ARBA00011985"/>
    </source>
</evidence>
<dbReference type="Gene3D" id="3.40.50.450">
    <property type="match status" value="1"/>
</dbReference>
<accession>A0A4S3KSH6</accession>
<dbReference type="STRING" id="993689.GCA_002077135_01198"/>
<dbReference type="RefSeq" id="WP_081126834.1">
    <property type="nucleotide sequence ID" value="NZ_LDOS01000001.1"/>
</dbReference>
<organism evidence="5 6">
    <name type="scientific">Metallibacterium scheffleri</name>
    <dbReference type="NCBI Taxonomy" id="993689"/>
    <lineage>
        <taxon>Bacteria</taxon>
        <taxon>Pseudomonadati</taxon>
        <taxon>Pseudomonadota</taxon>
        <taxon>Gammaproteobacteria</taxon>
        <taxon>Lysobacterales</taxon>
        <taxon>Rhodanobacteraceae</taxon>
        <taxon>Metallibacterium</taxon>
    </lineage>
</organism>
<dbReference type="PANTHER" id="PTHR31223">
    <property type="entry name" value="LOG FAMILY PROTEIN YJL055W"/>
    <property type="match status" value="1"/>
</dbReference>
<dbReference type="EC" id="3.2.2.4" evidence="3"/>
<dbReference type="GO" id="GO:0009691">
    <property type="term" value="P:cytokinin biosynthetic process"/>
    <property type="evidence" value="ECO:0007669"/>
    <property type="project" value="TreeGrafter"/>
</dbReference>
<name>A0A4S3KSH6_9GAMM</name>
<dbReference type="Pfam" id="PF03641">
    <property type="entry name" value="Lysine_decarbox"/>
    <property type="match status" value="1"/>
</dbReference>
<sequence>MRVCVYCASSDAASASFRVAAQRLGELLAEGGCTVVYGGGSSGSMGALATGALSRGGEVVGVLPRFMADLEWGWPGKAHAAPLDAQGLRMEQGSAGWRAGPGTPAGGNGTFNMQYVEDMRERKHRLLSESDAVVALPGGCGTLEELFEAITLKRLGLYFKPIVLLDTDGLFAPLTAYLERLIDARFMNPEHAAMWQRVPTPADVLPAIRATPDWRSDARAYAVPR</sequence>
<reference evidence="5 6" key="1">
    <citation type="submission" date="2017-02" db="EMBL/GenBank/DDBJ databases">
        <title>Whole genome sequencing of Metallibacterium scheffleri DSM 24874 (T).</title>
        <authorList>
            <person name="Kumar S."/>
            <person name="Patil P."/>
            <person name="Patil P.B."/>
        </authorList>
    </citation>
    <scope>NUCLEOTIDE SEQUENCE [LARGE SCALE GENOMIC DNA]</scope>
    <source>
        <strain evidence="5 6">DSM 24874</strain>
    </source>
</reference>
<dbReference type="SUPFAM" id="SSF102405">
    <property type="entry name" value="MCP/YpsA-like"/>
    <property type="match status" value="1"/>
</dbReference>
<evidence type="ECO:0000313" key="5">
    <source>
        <dbReference type="EMBL" id="THD11154.1"/>
    </source>
</evidence>
<evidence type="ECO:0000256" key="1">
    <source>
        <dbReference type="ARBA" id="ARBA00000274"/>
    </source>
</evidence>
<keyword evidence="6" id="KW-1185">Reference proteome</keyword>
<evidence type="ECO:0000256" key="4">
    <source>
        <dbReference type="ARBA" id="ARBA00031983"/>
    </source>
</evidence>
<evidence type="ECO:0000313" key="6">
    <source>
        <dbReference type="Proteomes" id="UP000307749"/>
    </source>
</evidence>
<gene>
    <name evidence="5" type="ORF">B1806_05105</name>
</gene>
<dbReference type="AlphaFoldDB" id="A0A4S3KSH6"/>
<comment type="caution">
    <text evidence="5">The sequence shown here is derived from an EMBL/GenBank/DDBJ whole genome shotgun (WGS) entry which is preliminary data.</text>
</comment>
<comment type="catalytic activity">
    <reaction evidence="1">
        <text>AMP + H2O = D-ribose 5-phosphate + adenine</text>
        <dbReference type="Rhea" id="RHEA:20129"/>
        <dbReference type="ChEBI" id="CHEBI:15377"/>
        <dbReference type="ChEBI" id="CHEBI:16708"/>
        <dbReference type="ChEBI" id="CHEBI:78346"/>
        <dbReference type="ChEBI" id="CHEBI:456215"/>
        <dbReference type="EC" id="3.2.2.4"/>
    </reaction>
</comment>
<evidence type="ECO:0000256" key="2">
    <source>
        <dbReference type="ARBA" id="ARBA00006763"/>
    </source>
</evidence>
<protein>
    <recommendedName>
        <fullName evidence="4">AMP nucleosidase</fullName>
        <ecNumber evidence="3">3.2.2.4</ecNumber>
    </recommendedName>
    <alternativeName>
        <fullName evidence="4">AMP nucleosidase</fullName>
    </alternativeName>
</protein>
<dbReference type="GO" id="GO:0005829">
    <property type="term" value="C:cytosol"/>
    <property type="evidence" value="ECO:0007669"/>
    <property type="project" value="TreeGrafter"/>
</dbReference>
<dbReference type="GO" id="GO:0008714">
    <property type="term" value="F:AMP nucleosidase activity"/>
    <property type="evidence" value="ECO:0007669"/>
    <property type="project" value="UniProtKB-EC"/>
</dbReference>
<dbReference type="OrthoDB" id="9801098at2"/>
<dbReference type="InterPro" id="IPR031100">
    <property type="entry name" value="LOG_fam"/>
</dbReference>
<dbReference type="EMBL" id="MWQO01000016">
    <property type="protein sequence ID" value="THD11154.1"/>
    <property type="molecule type" value="Genomic_DNA"/>
</dbReference>
<dbReference type="Proteomes" id="UP000307749">
    <property type="component" value="Unassembled WGS sequence"/>
</dbReference>
<comment type="similarity">
    <text evidence="2">Belongs to the LOG family.</text>
</comment>